<name>A0A426X316_ENSVE</name>
<accession>A0A426X316</accession>
<reference evidence="2 3" key="1">
    <citation type="journal article" date="2014" name="Agronomy (Basel)">
        <title>A Draft Genome Sequence for Ensete ventricosum, the Drought-Tolerant Tree Against Hunger.</title>
        <authorList>
            <person name="Harrison J."/>
            <person name="Moore K.A."/>
            <person name="Paszkiewicz K."/>
            <person name="Jones T."/>
            <person name="Grant M."/>
            <person name="Ambacheew D."/>
            <person name="Muzemil S."/>
            <person name="Studholme D.J."/>
        </authorList>
    </citation>
    <scope>NUCLEOTIDE SEQUENCE [LARGE SCALE GENOMIC DNA]</scope>
</reference>
<organism evidence="2 3">
    <name type="scientific">Ensete ventricosum</name>
    <name type="common">Abyssinian banana</name>
    <name type="synonym">Musa ensete</name>
    <dbReference type="NCBI Taxonomy" id="4639"/>
    <lineage>
        <taxon>Eukaryota</taxon>
        <taxon>Viridiplantae</taxon>
        <taxon>Streptophyta</taxon>
        <taxon>Embryophyta</taxon>
        <taxon>Tracheophyta</taxon>
        <taxon>Spermatophyta</taxon>
        <taxon>Magnoliopsida</taxon>
        <taxon>Liliopsida</taxon>
        <taxon>Zingiberales</taxon>
        <taxon>Musaceae</taxon>
        <taxon>Ensete</taxon>
    </lineage>
</organism>
<proteinExistence type="predicted"/>
<feature type="compositionally biased region" description="Acidic residues" evidence="1">
    <location>
        <begin position="98"/>
        <end position="107"/>
    </location>
</feature>
<sequence length="180" mass="19647">MKCSRNQSTLAGKHPPTHHQQLAAGGHHQLFLFLPALVLPRWKSSSTVLLHLGHLGSFSESMTYMRHRGHPASTMDVASGLPNFCSPSDDTHELGGDRDDDDDDDESSSSSSSTTALVDGPPLALICFPVRFNLGFFPWLRLISCSQQSARSNLYVTVKHRAVMVEEKSAPSSQEHHGTG</sequence>
<evidence type="ECO:0000313" key="2">
    <source>
        <dbReference type="EMBL" id="RRT33861.1"/>
    </source>
</evidence>
<dbReference type="EMBL" id="AMZH03028072">
    <property type="protein sequence ID" value="RRT33861.1"/>
    <property type="molecule type" value="Genomic_DNA"/>
</dbReference>
<feature type="region of interest" description="Disordered" evidence="1">
    <location>
        <begin position="76"/>
        <end position="117"/>
    </location>
</feature>
<feature type="compositionally biased region" description="Polar residues" evidence="1">
    <location>
        <begin position="1"/>
        <end position="10"/>
    </location>
</feature>
<comment type="caution">
    <text evidence="2">The sequence shown here is derived from an EMBL/GenBank/DDBJ whole genome shotgun (WGS) entry which is preliminary data.</text>
</comment>
<protein>
    <submittedName>
        <fullName evidence="2">Uncharacterized protein</fullName>
    </submittedName>
</protein>
<evidence type="ECO:0000313" key="3">
    <source>
        <dbReference type="Proteomes" id="UP000287651"/>
    </source>
</evidence>
<gene>
    <name evidence="2" type="ORF">B296_00055474</name>
</gene>
<feature type="region of interest" description="Disordered" evidence="1">
    <location>
        <begin position="1"/>
        <end position="22"/>
    </location>
</feature>
<evidence type="ECO:0000256" key="1">
    <source>
        <dbReference type="SAM" id="MobiDB-lite"/>
    </source>
</evidence>
<dbReference type="Proteomes" id="UP000287651">
    <property type="component" value="Unassembled WGS sequence"/>
</dbReference>
<dbReference type="AlphaFoldDB" id="A0A426X316"/>